<comment type="caution">
    <text evidence="13">The sequence shown here is derived from an EMBL/GenBank/DDBJ whole genome shotgun (WGS) entry which is preliminary data.</text>
</comment>
<dbReference type="PIRSF" id="PIRSF001399">
    <property type="entry name" value="DHquinase_II"/>
    <property type="match status" value="1"/>
</dbReference>
<dbReference type="NCBIfam" id="TIGR01088">
    <property type="entry name" value="aroQ"/>
    <property type="match status" value="1"/>
</dbReference>
<comment type="catalytic activity">
    <reaction evidence="1 8">
        <text>3-dehydroquinate = 3-dehydroshikimate + H2O</text>
        <dbReference type="Rhea" id="RHEA:21096"/>
        <dbReference type="ChEBI" id="CHEBI:15377"/>
        <dbReference type="ChEBI" id="CHEBI:16630"/>
        <dbReference type="ChEBI" id="CHEBI:32364"/>
        <dbReference type="EC" id="4.2.1.10"/>
    </reaction>
</comment>
<dbReference type="GO" id="GO:0019631">
    <property type="term" value="P:quinate catabolic process"/>
    <property type="evidence" value="ECO:0007669"/>
    <property type="project" value="TreeGrafter"/>
</dbReference>
<name>A0A1E5IJJ7_ENDTX</name>
<evidence type="ECO:0000256" key="9">
    <source>
        <dbReference type="PIRSR" id="PIRSR001399-1"/>
    </source>
</evidence>
<keyword evidence="8" id="KW-0057">Aromatic amino acid biosynthesis</keyword>
<feature type="transmembrane region" description="Helical" evidence="12">
    <location>
        <begin position="115"/>
        <end position="135"/>
    </location>
</feature>
<dbReference type="HAMAP" id="MF_00169">
    <property type="entry name" value="AroQ"/>
    <property type="match status" value="1"/>
</dbReference>
<dbReference type="GO" id="GO:0009423">
    <property type="term" value="P:chorismate biosynthetic process"/>
    <property type="evidence" value="ECO:0007669"/>
    <property type="project" value="UniProtKB-UniRule"/>
</dbReference>
<keyword evidence="12" id="KW-0812">Transmembrane</keyword>
<accession>A0A1E5IJJ7</accession>
<dbReference type="CDD" id="cd00466">
    <property type="entry name" value="DHQase_II"/>
    <property type="match status" value="1"/>
</dbReference>
<feature type="binding site" evidence="8 10">
    <location>
        <position position="80"/>
    </location>
    <ligand>
        <name>substrate</name>
    </ligand>
</feature>
<dbReference type="GO" id="GO:0008652">
    <property type="term" value="P:amino acid biosynthetic process"/>
    <property type="evidence" value="ECO:0007669"/>
    <property type="project" value="UniProtKB-KW"/>
</dbReference>
<comment type="similarity">
    <text evidence="4 8">Belongs to the type-II 3-dehydroquinase family.</text>
</comment>
<dbReference type="InterPro" id="IPR036441">
    <property type="entry name" value="DHquinase_II_sf"/>
</dbReference>
<feature type="site" description="Transition state stabilizer" evidence="8 11">
    <location>
        <position position="18"/>
    </location>
</feature>
<proteinExistence type="inferred from homology"/>
<evidence type="ECO:0000256" key="8">
    <source>
        <dbReference type="HAMAP-Rule" id="MF_00169"/>
    </source>
</evidence>
<evidence type="ECO:0000256" key="5">
    <source>
        <dbReference type="ARBA" id="ARBA00011193"/>
    </source>
</evidence>
<dbReference type="PANTHER" id="PTHR21272:SF3">
    <property type="entry name" value="CATABOLIC 3-DEHYDROQUINASE"/>
    <property type="match status" value="1"/>
</dbReference>
<dbReference type="NCBIfam" id="NF003806">
    <property type="entry name" value="PRK05395.1-3"/>
    <property type="match status" value="1"/>
</dbReference>
<dbReference type="UniPathway" id="UPA00053">
    <property type="reaction ID" value="UER00086"/>
</dbReference>
<dbReference type="EMBL" id="LNVX01000291">
    <property type="protein sequence ID" value="OEG70682.1"/>
    <property type="molecule type" value="Genomic_DNA"/>
</dbReference>
<feature type="binding site" evidence="8 10">
    <location>
        <position position="87"/>
    </location>
    <ligand>
        <name>substrate</name>
    </ligand>
</feature>
<evidence type="ECO:0000256" key="3">
    <source>
        <dbReference type="ARBA" id="ARBA00004902"/>
    </source>
</evidence>
<dbReference type="NCBIfam" id="NF003805">
    <property type="entry name" value="PRK05395.1-2"/>
    <property type="match status" value="1"/>
</dbReference>
<evidence type="ECO:0000256" key="2">
    <source>
        <dbReference type="ARBA" id="ARBA00003924"/>
    </source>
</evidence>
<dbReference type="Proteomes" id="UP000095237">
    <property type="component" value="Unassembled WGS sequence"/>
</dbReference>
<dbReference type="InterPro" id="IPR001874">
    <property type="entry name" value="DHquinase_II"/>
</dbReference>
<gene>
    <name evidence="8" type="primary">aroQ</name>
    <name evidence="13" type="ORF">ATZ36_17045</name>
</gene>
<comment type="pathway">
    <text evidence="3 8">Metabolic intermediate biosynthesis; chorismate biosynthesis; chorismate from D-erythrose 4-phosphate and phosphoenolpyruvate: step 3/7.</text>
</comment>
<organism evidence="13 14">
    <name type="scientific">Endomicrobium trichonymphae</name>
    <dbReference type="NCBI Taxonomy" id="1408204"/>
    <lineage>
        <taxon>Bacteria</taxon>
        <taxon>Pseudomonadati</taxon>
        <taxon>Elusimicrobiota</taxon>
        <taxon>Endomicrobiia</taxon>
        <taxon>Endomicrobiales</taxon>
        <taxon>Endomicrobiaceae</taxon>
        <taxon>Candidatus Endomicrobiellum</taxon>
    </lineage>
</organism>
<dbReference type="NCBIfam" id="NF003807">
    <property type="entry name" value="PRK05395.1-4"/>
    <property type="match status" value="1"/>
</dbReference>
<reference evidence="13 14" key="1">
    <citation type="submission" date="2015-11" db="EMBL/GenBank/DDBJ databases">
        <title>Evidence for parallel genomic evolution in an endosymbiosis of termite gut flagellates.</title>
        <authorList>
            <person name="Zheng H."/>
        </authorList>
    </citation>
    <scope>NUCLEOTIDE SEQUENCE [LARGE SCALE GENOMIC DNA]</scope>
    <source>
        <strain evidence="13 14">CET450</strain>
    </source>
</reference>
<dbReference type="EC" id="4.2.1.10" evidence="6 8"/>
<dbReference type="InterPro" id="IPR018509">
    <property type="entry name" value="DHquinase_II_CS"/>
</dbReference>
<keyword evidence="7 8" id="KW-0456">Lyase</keyword>
<sequence length="143" mass="15668">MKKILVLNGPNINMLGIREPAVYGNITLAEIEKSLSLLAKELKVEVEFFQSNHEGKIVDKIQDSVNKIFGIIINPAALTHTSIAIRDALSSISVPTIEIHISNIYARERFRHKSYIAAATIGQIAGLGIDGYLFALRKIASLA</sequence>
<evidence type="ECO:0000313" key="13">
    <source>
        <dbReference type="EMBL" id="OEG70682.1"/>
    </source>
</evidence>
<evidence type="ECO:0000256" key="11">
    <source>
        <dbReference type="PIRSR" id="PIRSR001399-3"/>
    </source>
</evidence>
<dbReference type="Pfam" id="PF01220">
    <property type="entry name" value="DHquinase_II"/>
    <property type="match status" value="1"/>
</dbReference>
<keyword evidence="12" id="KW-1133">Transmembrane helix</keyword>
<evidence type="ECO:0000256" key="7">
    <source>
        <dbReference type="ARBA" id="ARBA00023239"/>
    </source>
</evidence>
<feature type="binding site" evidence="8 10">
    <location>
        <position position="111"/>
    </location>
    <ligand>
        <name>substrate</name>
    </ligand>
</feature>
<keyword evidence="14" id="KW-1185">Reference proteome</keyword>
<comment type="function">
    <text evidence="2 8">Catalyzes a trans-dehydration via an enolate intermediate.</text>
</comment>
<feature type="binding site" evidence="8 10">
    <location>
        <begin position="101"/>
        <end position="102"/>
    </location>
    <ligand>
        <name>substrate</name>
    </ligand>
</feature>
<dbReference type="GO" id="GO:0009073">
    <property type="term" value="P:aromatic amino acid family biosynthetic process"/>
    <property type="evidence" value="ECO:0007669"/>
    <property type="project" value="UniProtKB-KW"/>
</dbReference>
<dbReference type="Gene3D" id="3.40.50.9100">
    <property type="entry name" value="Dehydroquinase, class II"/>
    <property type="match status" value="1"/>
</dbReference>
<evidence type="ECO:0000256" key="12">
    <source>
        <dbReference type="SAM" id="Phobius"/>
    </source>
</evidence>
<feature type="active site" description="Proton donor" evidence="8 9">
    <location>
        <position position="100"/>
    </location>
</feature>
<dbReference type="SUPFAM" id="SSF52304">
    <property type="entry name" value="Type II 3-dehydroquinate dehydratase"/>
    <property type="match status" value="1"/>
</dbReference>
<evidence type="ECO:0000256" key="1">
    <source>
        <dbReference type="ARBA" id="ARBA00001864"/>
    </source>
</evidence>
<feature type="binding site" evidence="8 10">
    <location>
        <position position="74"/>
    </location>
    <ligand>
        <name>substrate</name>
    </ligand>
</feature>
<protein>
    <recommendedName>
        <fullName evidence="6 8">3-dehydroquinate dehydratase</fullName>
        <shortName evidence="8">3-dehydroquinase</shortName>
        <ecNumber evidence="6 8">4.2.1.10</ecNumber>
    </recommendedName>
    <alternativeName>
        <fullName evidence="8">Type II DHQase</fullName>
    </alternativeName>
</protein>
<evidence type="ECO:0000256" key="6">
    <source>
        <dbReference type="ARBA" id="ARBA00012060"/>
    </source>
</evidence>
<evidence type="ECO:0000256" key="10">
    <source>
        <dbReference type="PIRSR" id="PIRSR001399-2"/>
    </source>
</evidence>
<evidence type="ECO:0000256" key="4">
    <source>
        <dbReference type="ARBA" id="ARBA00011037"/>
    </source>
</evidence>
<dbReference type="AlphaFoldDB" id="A0A1E5IJJ7"/>
<comment type="subunit">
    <text evidence="5 8">Homododecamer.</text>
</comment>
<keyword evidence="12" id="KW-0472">Membrane</keyword>
<dbReference type="PANTHER" id="PTHR21272">
    <property type="entry name" value="CATABOLIC 3-DEHYDROQUINASE"/>
    <property type="match status" value="1"/>
</dbReference>
<dbReference type="PROSITE" id="PS01029">
    <property type="entry name" value="DEHYDROQUINASE_II"/>
    <property type="match status" value="1"/>
</dbReference>
<feature type="active site" description="Proton acceptor" evidence="8 9">
    <location>
        <position position="23"/>
    </location>
</feature>
<evidence type="ECO:0000313" key="14">
    <source>
        <dbReference type="Proteomes" id="UP000095237"/>
    </source>
</evidence>
<dbReference type="GO" id="GO:0003855">
    <property type="term" value="F:3-dehydroquinate dehydratase activity"/>
    <property type="evidence" value="ECO:0007669"/>
    <property type="project" value="UniProtKB-UniRule"/>
</dbReference>
<keyword evidence="8" id="KW-0028">Amino-acid biosynthesis</keyword>